<evidence type="ECO:0000313" key="1">
    <source>
        <dbReference type="EMBL" id="GJD80624.1"/>
    </source>
</evidence>
<evidence type="ECO:0000313" key="2">
    <source>
        <dbReference type="Proteomes" id="UP001055108"/>
    </source>
</evidence>
<protein>
    <submittedName>
        <fullName evidence="1">Uncharacterized protein</fullName>
    </submittedName>
</protein>
<keyword evidence="2" id="KW-1185">Reference proteome</keyword>
<organism evidence="1 2">
    <name type="scientific">Methylobacterium gregans</name>
    <dbReference type="NCBI Taxonomy" id="374424"/>
    <lineage>
        <taxon>Bacteria</taxon>
        <taxon>Pseudomonadati</taxon>
        <taxon>Pseudomonadota</taxon>
        <taxon>Alphaproteobacteria</taxon>
        <taxon>Hyphomicrobiales</taxon>
        <taxon>Methylobacteriaceae</taxon>
        <taxon>Methylobacterium</taxon>
    </lineage>
</organism>
<sequence length="71" mass="8234">MSDELWQRAMVAFQESRRLMQEAERVRGSGESLRHTLAGTLDEMRDFGTRARAWLQLEAVRPNAPLPTRHL</sequence>
<reference evidence="1" key="1">
    <citation type="journal article" date="2016" name="Front. Microbiol.">
        <title>Genome Sequence of the Piezophilic, Mesophilic Sulfate-Reducing Bacterium Desulfovibrio indicus J2T.</title>
        <authorList>
            <person name="Cao J."/>
            <person name="Maignien L."/>
            <person name="Shao Z."/>
            <person name="Alain K."/>
            <person name="Jebbar M."/>
        </authorList>
    </citation>
    <scope>NUCLEOTIDE SEQUENCE</scope>
    <source>
        <strain evidence="1">NBRC 103626</strain>
    </source>
</reference>
<proteinExistence type="predicted"/>
<gene>
    <name evidence="1" type="ORF">NBEOAGPD_3865</name>
</gene>
<reference evidence="1" key="2">
    <citation type="submission" date="2021-08" db="EMBL/GenBank/DDBJ databases">
        <authorList>
            <person name="Tani A."/>
            <person name="Ola A."/>
            <person name="Ogura Y."/>
            <person name="Katsura K."/>
            <person name="Hayashi T."/>
        </authorList>
    </citation>
    <scope>NUCLEOTIDE SEQUENCE</scope>
    <source>
        <strain evidence="1">NBRC 103626</strain>
    </source>
</reference>
<dbReference type="AlphaFoldDB" id="A0AA37MEE8"/>
<dbReference type="Proteomes" id="UP001055108">
    <property type="component" value="Unassembled WGS sequence"/>
</dbReference>
<dbReference type="RefSeq" id="WP_238304498.1">
    <property type="nucleotide sequence ID" value="NZ_BPQM01000104.1"/>
</dbReference>
<comment type="caution">
    <text evidence="1">The sequence shown here is derived from an EMBL/GenBank/DDBJ whole genome shotgun (WGS) entry which is preliminary data.</text>
</comment>
<name>A0AA37MEE8_9HYPH</name>
<dbReference type="EMBL" id="BPQM01000104">
    <property type="protein sequence ID" value="GJD80624.1"/>
    <property type="molecule type" value="Genomic_DNA"/>
</dbReference>
<accession>A0AA37MEE8</accession>